<keyword evidence="2" id="KW-0812">Transmembrane</keyword>
<reference evidence="3 4" key="1">
    <citation type="submission" date="2015-09" db="EMBL/GenBank/DDBJ databases">
        <title>Draft genome of the parasitic nematode Teladorsagia circumcincta isolate WARC Sus (inbred).</title>
        <authorList>
            <person name="Mitreva M."/>
        </authorList>
    </citation>
    <scope>NUCLEOTIDE SEQUENCE [LARGE SCALE GENOMIC DNA]</scope>
    <source>
        <strain evidence="3 4">S</strain>
    </source>
</reference>
<proteinExistence type="predicted"/>
<gene>
    <name evidence="3" type="ORF">TELCIR_18888</name>
</gene>
<accession>A0A2G9TNS4</accession>
<keyword evidence="2" id="KW-0472">Membrane</keyword>
<dbReference type="Proteomes" id="UP000230423">
    <property type="component" value="Unassembled WGS sequence"/>
</dbReference>
<dbReference type="EMBL" id="KZ357289">
    <property type="protein sequence ID" value="PIO59644.1"/>
    <property type="molecule type" value="Genomic_DNA"/>
</dbReference>
<keyword evidence="2" id="KW-1133">Transmembrane helix</keyword>
<evidence type="ECO:0000313" key="4">
    <source>
        <dbReference type="Proteomes" id="UP000230423"/>
    </source>
</evidence>
<feature type="non-terminal residue" evidence="3">
    <location>
        <position position="1"/>
    </location>
</feature>
<keyword evidence="4" id="KW-1185">Reference proteome</keyword>
<protein>
    <submittedName>
        <fullName evidence="3">Uncharacterized protein</fullName>
    </submittedName>
</protein>
<organism evidence="3 4">
    <name type="scientific">Teladorsagia circumcincta</name>
    <name type="common">Brown stomach worm</name>
    <name type="synonym">Ostertagia circumcincta</name>
    <dbReference type="NCBI Taxonomy" id="45464"/>
    <lineage>
        <taxon>Eukaryota</taxon>
        <taxon>Metazoa</taxon>
        <taxon>Ecdysozoa</taxon>
        <taxon>Nematoda</taxon>
        <taxon>Chromadorea</taxon>
        <taxon>Rhabditida</taxon>
        <taxon>Rhabditina</taxon>
        <taxon>Rhabditomorpha</taxon>
        <taxon>Strongyloidea</taxon>
        <taxon>Trichostrongylidae</taxon>
        <taxon>Teladorsagia</taxon>
    </lineage>
</organism>
<feature type="region of interest" description="Disordered" evidence="1">
    <location>
        <begin position="124"/>
        <end position="152"/>
    </location>
</feature>
<feature type="transmembrane region" description="Helical" evidence="2">
    <location>
        <begin position="78"/>
        <end position="99"/>
    </location>
</feature>
<evidence type="ECO:0000256" key="1">
    <source>
        <dbReference type="SAM" id="MobiDB-lite"/>
    </source>
</evidence>
<name>A0A2G9TNS4_TELCI</name>
<evidence type="ECO:0000313" key="3">
    <source>
        <dbReference type="EMBL" id="PIO59644.1"/>
    </source>
</evidence>
<feature type="compositionally biased region" description="Basic and acidic residues" evidence="1">
    <location>
        <begin position="135"/>
        <end position="152"/>
    </location>
</feature>
<dbReference type="OrthoDB" id="10585845at2759"/>
<dbReference type="AlphaFoldDB" id="A0A2G9TNS4"/>
<evidence type="ECO:0000256" key="2">
    <source>
        <dbReference type="SAM" id="Phobius"/>
    </source>
</evidence>
<sequence>AASSAMALRLVLGCVHQQVAKGICSSIVRRSYCNEKVFKSLLSDTRVASPFADPSRTSFDEEADKERRRKRLERNTRIGGVIVFGSTVAGFVAFCLYYGGYSFHTCIMGPGGQGVVRSALRQLAEEDEGGTERAGGLEEASKHSHKADPPKTHKEVAKLAKKAVDPVELNAMRLETLYLTSGQGHIWHRSIE</sequence>